<dbReference type="GO" id="GO:0016757">
    <property type="term" value="F:glycosyltransferase activity"/>
    <property type="evidence" value="ECO:0007669"/>
    <property type="project" value="UniProtKB-KW"/>
</dbReference>
<evidence type="ECO:0000256" key="8">
    <source>
        <dbReference type="SAM" id="Phobius"/>
    </source>
</evidence>
<accession>A0A3R7JFK3</accession>
<proteinExistence type="predicted"/>
<evidence type="ECO:0000313" key="11">
    <source>
        <dbReference type="Proteomes" id="UP000284657"/>
    </source>
</evidence>
<gene>
    <name evidence="10" type="ORF">BBJ29_000789</name>
</gene>
<protein>
    <recommendedName>
        <fullName evidence="9">Hydroxyproline O-arabinosyltransferase-like domain-containing protein</fullName>
    </recommendedName>
</protein>
<feature type="region of interest" description="Disordered" evidence="7">
    <location>
        <begin position="1000"/>
        <end position="1032"/>
    </location>
</feature>
<dbReference type="InterPro" id="IPR056508">
    <property type="entry name" value="HPAT-like"/>
</dbReference>
<evidence type="ECO:0000256" key="2">
    <source>
        <dbReference type="ARBA" id="ARBA00022676"/>
    </source>
</evidence>
<sequence>MLPQRQASAKRALSSHRKPRATLRNAAFVGVGLIFALYMYFNLRFFATSTVSTNSMEAAGKGWRSFNGAPNPVEGDGEVLVGASATRQVKHLVFTSTCREIDFVHTEVLAFTLRRTGFEGNVTHLLYGCTTEESTELIRKKDPRHNVQTRLYADVSAVNTTFGEKLLTTTLNPVVLAKWMLGTDGGEFSDDRSIPFKERYALESDDFVMAVDSDAIFTKKLDMWSLMAEANDAIDPRMFGQDASWYWPNRFPLTHDELTSILPTNSRALLLDDWREYAAIAPFVSEVSAWQLILPTAVDLWDKLSHEKRYLAVPVAAAHEKTIIGVSGVLSVHHYPSRYQNWDFVDDIKHNPCVGLAEGPNLALSSYPISIRALNFTLPQWIDGREWSFFADKVPSGFLTCDAWMMRQPNGYLWHLATHTNGYERVPNILRRRHTMSVCLAAEAYNSAADSYRSQMCPTGYNHNRRIPMEFQQETWSTAVAMAENTPMEEDPPVYFGNFKKKKSASTANESDLKPGQEGSDEVHFVFSTSCEPHQNWQSEALAQSFARVGQSGSLTRIVSGCSDEDVKSLLRRTQKSAPHLRIHVTRDFRSLPVFKEVSSIVEKASMPDDYAPYNKPFGLRDWLESANPPVREELIVVLEPDFLFIRPFAVNTGGRVTTATGVNSGDYEHDTEIIEGMRQYKRFFVYAGSRDAKTVSDTVGNGVAVAQRWSKQLGTAAFDDSSAICPECAKVSKADAAEYYAVGSPYAITRKDLTGIVGDYCNMTVLMREQMNRKNGMSEMSEMMGYSLAAAKHGVKHTMFDNLALANNDNDYSGFISLMKANPCEDPVEPIIPGEAPALLHGYHVYEADDDRGLKWMYSKNSMPNDLFTCDSWLLAAPPSSVWTLAKRSRDKQRMLEAYGVCTSIKVFNQALVDFKERMFLAAAVIKCPHYVLIERTDAVKLSDTGMSWAYEPVAHESLHVLLDVSAQDAELLGSELDVISATSFPSSVQAAKCSVETMSTSVASPTRPPATLNDEQRRSRHNANERRRTNALKTRILLMREEMEALERQRARLQRDSQAQNRVFLDTVSLIDQLRQEQQELRLKLRAYDMQNSTYQTIVSEYGAPLSSSSGAVEASYDKEEEDAEGEGNMASAPIFQRVLFRRPMQLEAVMACVKESYESIMAFRAERDFETLNTEVLGWCDKRILNARSLRFMLSQQFEYVPPTELVYKTWNLLTNLKLYRNMQPRTVALELLQRVTEDCVIVRLSVSNGDKVHHSILLIARGRIDGGFLITYRSIPLSEGQRQFAATESNYVNLFNWYVFLEKTTPSGIPACEVTFGGCVENQSMEYLRYLMMEVVAGVVRWQTAVGHNKFRLTHK</sequence>
<dbReference type="PANTHER" id="PTHR31485">
    <property type="entry name" value="PEPTIDYL SERINE ALPHA-GALACTOSYLTRANSFERASE"/>
    <property type="match status" value="1"/>
</dbReference>
<keyword evidence="4 8" id="KW-0812">Transmembrane</keyword>
<evidence type="ECO:0000256" key="1">
    <source>
        <dbReference type="ARBA" id="ARBA00004167"/>
    </source>
</evidence>
<comment type="subcellular location">
    <subcellularLocation>
        <location evidence="1">Membrane</location>
        <topology evidence="1">Single-pass membrane protein</topology>
    </subcellularLocation>
</comment>
<evidence type="ECO:0000259" key="9">
    <source>
        <dbReference type="Pfam" id="PF23452"/>
    </source>
</evidence>
<evidence type="ECO:0000313" key="10">
    <source>
        <dbReference type="EMBL" id="RLN52215.1"/>
    </source>
</evidence>
<evidence type="ECO:0000256" key="4">
    <source>
        <dbReference type="ARBA" id="ARBA00022692"/>
    </source>
</evidence>
<keyword evidence="5 8" id="KW-1133">Transmembrane helix</keyword>
<dbReference type="EMBL" id="MBAD02001734">
    <property type="protein sequence ID" value="RLN52215.1"/>
    <property type="molecule type" value="Genomic_DNA"/>
</dbReference>
<keyword evidence="3" id="KW-0808">Transferase</keyword>
<name>A0A3R7JFK3_9STRA</name>
<comment type="caution">
    <text evidence="10">The sequence shown here is derived from an EMBL/GenBank/DDBJ whole genome shotgun (WGS) entry which is preliminary data.</text>
</comment>
<dbReference type="Proteomes" id="UP000284657">
    <property type="component" value="Unassembled WGS sequence"/>
</dbReference>
<evidence type="ECO:0000256" key="6">
    <source>
        <dbReference type="ARBA" id="ARBA00023136"/>
    </source>
</evidence>
<evidence type="ECO:0000256" key="5">
    <source>
        <dbReference type="ARBA" id="ARBA00022989"/>
    </source>
</evidence>
<reference evidence="10 11" key="1">
    <citation type="submission" date="2018-07" db="EMBL/GenBank/DDBJ databases">
        <title>Genome sequencing of oomycete isolates from Chile give support for New Zealand origin for Phytophthora kernoviae and make available the first Nothophytophthora sp. genome.</title>
        <authorList>
            <person name="Studholme D.J."/>
            <person name="Sanfuentes E."/>
            <person name="Panda P."/>
            <person name="Hill R."/>
            <person name="Sambles C."/>
            <person name="Grant M."/>
            <person name="Williams N.M."/>
            <person name="Mcdougal R.L."/>
        </authorList>
    </citation>
    <scope>NUCLEOTIDE SEQUENCE [LARGE SCALE GENOMIC DNA]</scope>
    <source>
        <strain evidence="10">Chile7</strain>
    </source>
</reference>
<evidence type="ECO:0000256" key="7">
    <source>
        <dbReference type="SAM" id="MobiDB-lite"/>
    </source>
</evidence>
<dbReference type="Pfam" id="PF23452">
    <property type="entry name" value="HPAT"/>
    <property type="match status" value="1"/>
</dbReference>
<keyword evidence="2" id="KW-0328">Glycosyltransferase</keyword>
<organism evidence="10 11">
    <name type="scientific">Phytophthora kernoviae</name>
    <dbReference type="NCBI Taxonomy" id="325452"/>
    <lineage>
        <taxon>Eukaryota</taxon>
        <taxon>Sar</taxon>
        <taxon>Stramenopiles</taxon>
        <taxon>Oomycota</taxon>
        <taxon>Peronosporomycetes</taxon>
        <taxon>Peronosporales</taxon>
        <taxon>Peronosporaceae</taxon>
        <taxon>Phytophthora</taxon>
    </lineage>
</organism>
<dbReference type="InterPro" id="IPR044845">
    <property type="entry name" value="HPAT/SRGT1-like"/>
</dbReference>
<feature type="transmembrane region" description="Helical" evidence="8">
    <location>
        <begin position="21"/>
        <end position="41"/>
    </location>
</feature>
<feature type="domain" description="Hydroxyproline O-arabinosyltransferase-like" evidence="9">
    <location>
        <begin position="732"/>
        <end position="806"/>
    </location>
</feature>
<feature type="region of interest" description="Disordered" evidence="7">
    <location>
        <begin position="1109"/>
        <end position="1130"/>
    </location>
</feature>
<dbReference type="PANTHER" id="PTHR31485:SF7">
    <property type="entry name" value="PEPTIDYL SERINE ALPHA-GALACTOSYLTRANSFERASE"/>
    <property type="match status" value="1"/>
</dbReference>
<keyword evidence="6 8" id="KW-0472">Membrane</keyword>
<feature type="compositionally biased region" description="Basic and acidic residues" evidence="7">
    <location>
        <begin position="1016"/>
        <end position="1030"/>
    </location>
</feature>
<evidence type="ECO:0000256" key="3">
    <source>
        <dbReference type="ARBA" id="ARBA00022679"/>
    </source>
</evidence>
<dbReference type="GO" id="GO:0016020">
    <property type="term" value="C:membrane"/>
    <property type="evidence" value="ECO:0007669"/>
    <property type="project" value="UniProtKB-SubCell"/>
</dbReference>